<name>A0ACB9WLX8_CHAAC</name>
<dbReference type="Proteomes" id="UP001057452">
    <property type="component" value="Chromosome 14"/>
</dbReference>
<accession>A0ACB9WLX8</accession>
<gene>
    <name evidence="1" type="ORF">KUCAC02_003344</name>
</gene>
<keyword evidence="2" id="KW-1185">Reference proteome</keyword>
<proteinExistence type="predicted"/>
<protein>
    <submittedName>
        <fullName evidence="1">Uncharacterized protein</fullName>
    </submittedName>
</protein>
<evidence type="ECO:0000313" key="1">
    <source>
        <dbReference type="EMBL" id="KAI4814138.1"/>
    </source>
</evidence>
<dbReference type="EMBL" id="CM043798">
    <property type="protein sequence ID" value="KAI4814138.1"/>
    <property type="molecule type" value="Genomic_DNA"/>
</dbReference>
<organism evidence="1 2">
    <name type="scientific">Chaenocephalus aceratus</name>
    <name type="common">Blackfin icefish</name>
    <name type="synonym">Chaenichthys aceratus</name>
    <dbReference type="NCBI Taxonomy" id="36190"/>
    <lineage>
        <taxon>Eukaryota</taxon>
        <taxon>Metazoa</taxon>
        <taxon>Chordata</taxon>
        <taxon>Craniata</taxon>
        <taxon>Vertebrata</taxon>
        <taxon>Euteleostomi</taxon>
        <taxon>Actinopterygii</taxon>
        <taxon>Neopterygii</taxon>
        <taxon>Teleostei</taxon>
        <taxon>Neoteleostei</taxon>
        <taxon>Acanthomorphata</taxon>
        <taxon>Eupercaria</taxon>
        <taxon>Perciformes</taxon>
        <taxon>Notothenioidei</taxon>
        <taxon>Channichthyidae</taxon>
        <taxon>Chaenocephalus</taxon>
    </lineage>
</organism>
<reference evidence="1" key="1">
    <citation type="submission" date="2022-05" db="EMBL/GenBank/DDBJ databases">
        <title>Chromosome-level genome of Chaenocephalus aceratus.</title>
        <authorList>
            <person name="Park H."/>
        </authorList>
    </citation>
    <scope>NUCLEOTIDE SEQUENCE</scope>
    <source>
        <strain evidence="1">KU_202001</strain>
    </source>
</reference>
<evidence type="ECO:0000313" key="2">
    <source>
        <dbReference type="Proteomes" id="UP001057452"/>
    </source>
</evidence>
<sequence>MTSVWKRLQRVGKKASKFQFVASYQELVLECTKKWQPDKLRVVWTRRNRRMCSKLHSWQPGIKNPYRGMVVWPVPENVDISVTLFKEVNADEFEDKEWTFVIEGESKGHRKVLASADINLKRFAKGKATDEDMQSLASLMSVKPADIGNMDDFNESDEDEDKKSITATVVPHTLIRPNRPAPPPPDKRDSVGLSLPASACGRDDGPSSAPSPRSKHKTSSTPLLSEASSSIPLPIPPSSQPTVTPPSTQSASPFLPLQDVAPAKPPSPKAPIITLCSQNISSSIHPAPKSSESLPTSPAATVEPSLPSVPVNSSSNTPSNVPFRPPGASETDITSLTPKLHSPVLSSPKMTVASTSTAPHRSSLTVSTTLTHNTTSTASQLLPHSSSSPSNPTLTSEPPSSRPTLTRSLSQPPSLPRIFQSGSGKVPVSHQRRPQEVQTKEDLTSLSGHAHIFRPQLVKSIDRPSSPSPFSADAPPPESTPHLPKSHPSISESPRGAQGSWLTSGSDISTVPLLCSPDLDALSCQSGSLFPLTQVDEETTSSQDECSPQKNRTEANFRVSNQLIRPAQDSKAAIPENKAEPTRISPAHSELIVAPPPPWPFSCCESSTPLQTSTNVVAAFITPKHPSAQGEIDLKRSTNETSVIVSAFKAEKPPLAKPEPDFDDITFESFNQTHESGGLFLEEDDSKRDTIKRCPPGLEQKTSEKAGGEKEKLEGAATDEEVKMEAEQEKKREREQEEEQRRKDGEHKVMVQKQEKGRKHEEEKKRLLEEEKKRLLQEEEELKKEKERKRCEEERLLVERRDKQEKQREDKRTRDEEERKKREEQRRLLEVEGEKEKVRREEERRLEKERFLRKMKEEEEKLMAERRVFEEKRKGREEERHRLLGEEEKRKMEERQEREQQKIKEEEEKIKKEEEQKQHVQEEERKEEERKKREAEGVRKKREEEERKEEERKKREAEGVRKKREEEERKEEERKKREAEGVRKKREEEERKEEKEGEEESVREMKENERLVKKEKERRERRKKAEEKRHEEEEERRKERLLKEPKEKEAEMKKKREEEEKRLREEKEKRRIKEEEDMTNKEDKPFTLEVLTLVPAPQRRSDAETPVWKSLGRNGKDIPEKCSANEGTKPLCRGSQKQDAAEVDTAVKQEPQPIPTKDSETPNKEQPKEPEGPSVEPETSTEVSPKPASEQMALALEPLLPSKPEPELRQEQVLQPGKPQQKGADEGKPSKAVTGGQESLINNKEPVCEAEKQLWAAVEETTAERGMESSENTEEKDEKKEEEGGVIGGAQKCAHTEADVCVAEQQMEAPAGFMSAVVGVFYRGYETVASILHTSGPVDTGHPHHSAEQPCLLISNEDQQTLHGEDVKIPDDEPLIPIVVDISPPTAFSDTTENQRISEQAGLAQKTSHGLSLVENLRLAASEHEKEREQERERTEKERIENIKKEEREKKEREEAERKEKERLEKERKEMEKERIERGKEEERKKLEKEELEKKLKEEKEKVERERKQHIEEEKKRNEEKQRLEKERKERIERGKEEERLKLEKEERERKQHEERQRLEKEKEELTKSKERRRKRRR</sequence>
<comment type="caution">
    <text evidence="1">The sequence shown here is derived from an EMBL/GenBank/DDBJ whole genome shotgun (WGS) entry which is preliminary data.</text>
</comment>